<name>A0A0A8YUF4_ARUDO</name>
<dbReference type="AlphaFoldDB" id="A0A0A8YUF4"/>
<evidence type="ECO:0000313" key="2">
    <source>
        <dbReference type="EMBL" id="JAD30241.1"/>
    </source>
</evidence>
<reference evidence="2" key="1">
    <citation type="submission" date="2014-09" db="EMBL/GenBank/DDBJ databases">
        <authorList>
            <person name="Magalhaes I.L.F."/>
            <person name="Oliveira U."/>
            <person name="Santos F.R."/>
            <person name="Vidigal T.H.D.A."/>
            <person name="Brescovit A.D."/>
            <person name="Santos A.J."/>
        </authorList>
    </citation>
    <scope>NUCLEOTIDE SEQUENCE</scope>
    <source>
        <tissue evidence="2">Shoot tissue taken approximately 20 cm above the soil surface</tissue>
    </source>
</reference>
<keyword evidence="1" id="KW-1133">Transmembrane helix</keyword>
<evidence type="ECO:0000256" key="1">
    <source>
        <dbReference type="SAM" id="Phobius"/>
    </source>
</evidence>
<keyword evidence="1" id="KW-0812">Transmembrane</keyword>
<keyword evidence="1" id="KW-0472">Membrane</keyword>
<sequence>MTNLSSTMCHDCHYPGVQIIPNKSTICHPVFSNANKCKYNWDFSFYLFFIIYLFIYYLANDKMRE</sequence>
<proteinExistence type="predicted"/>
<organism evidence="2">
    <name type="scientific">Arundo donax</name>
    <name type="common">Giant reed</name>
    <name type="synonym">Donax arundinaceus</name>
    <dbReference type="NCBI Taxonomy" id="35708"/>
    <lineage>
        <taxon>Eukaryota</taxon>
        <taxon>Viridiplantae</taxon>
        <taxon>Streptophyta</taxon>
        <taxon>Embryophyta</taxon>
        <taxon>Tracheophyta</taxon>
        <taxon>Spermatophyta</taxon>
        <taxon>Magnoliopsida</taxon>
        <taxon>Liliopsida</taxon>
        <taxon>Poales</taxon>
        <taxon>Poaceae</taxon>
        <taxon>PACMAD clade</taxon>
        <taxon>Arundinoideae</taxon>
        <taxon>Arundineae</taxon>
        <taxon>Arundo</taxon>
    </lineage>
</organism>
<dbReference type="EMBL" id="GBRH01267654">
    <property type="protein sequence ID" value="JAD30241.1"/>
    <property type="molecule type" value="Transcribed_RNA"/>
</dbReference>
<protein>
    <submittedName>
        <fullName evidence="2">Uncharacterized protein</fullName>
    </submittedName>
</protein>
<reference evidence="2" key="2">
    <citation type="journal article" date="2015" name="Data Brief">
        <title>Shoot transcriptome of the giant reed, Arundo donax.</title>
        <authorList>
            <person name="Barrero R.A."/>
            <person name="Guerrero F.D."/>
            <person name="Moolhuijzen P."/>
            <person name="Goolsby J.A."/>
            <person name="Tidwell J."/>
            <person name="Bellgard S.E."/>
            <person name="Bellgard M.I."/>
        </authorList>
    </citation>
    <scope>NUCLEOTIDE SEQUENCE</scope>
    <source>
        <tissue evidence="2">Shoot tissue taken approximately 20 cm above the soil surface</tissue>
    </source>
</reference>
<feature type="transmembrane region" description="Helical" evidence="1">
    <location>
        <begin position="43"/>
        <end position="59"/>
    </location>
</feature>
<accession>A0A0A8YUF4</accession>